<keyword evidence="3" id="KW-0067">ATP-binding</keyword>
<dbReference type="eggNOG" id="COG0443">
    <property type="taxonomic scope" value="Bacteria"/>
</dbReference>
<dbReference type="CDD" id="cd10231">
    <property type="entry name" value="ASKHA_NBD_HSP70_YegD-like"/>
    <property type="match status" value="1"/>
</dbReference>
<reference evidence="4 5" key="1">
    <citation type="submission" date="2010-08" db="EMBL/GenBank/DDBJ databases">
        <title>The draft genome of Desulfovibrio fructosovorans JJ.</title>
        <authorList>
            <consortium name="US DOE Joint Genome Institute (JGI-PGF)"/>
            <person name="Lucas S."/>
            <person name="Copeland A."/>
            <person name="Lapidus A."/>
            <person name="Cheng J.-F."/>
            <person name="Bruce D."/>
            <person name="Goodwin L."/>
            <person name="Pitluck S."/>
            <person name="Land M.L."/>
            <person name="Hauser L."/>
            <person name="Chang Y.-J."/>
            <person name="Jeffries C."/>
            <person name="Wall J.D."/>
            <person name="Stahl D.A."/>
            <person name="Arkin A.P."/>
            <person name="Dehal P."/>
            <person name="Stolyar S.M."/>
            <person name="Hazen T.C."/>
            <person name="Woyke T.J."/>
        </authorList>
    </citation>
    <scope>NUCLEOTIDE SEQUENCE [LARGE SCALE GENOMIC DNA]</scope>
    <source>
        <strain evidence="4 5">JJ</strain>
    </source>
</reference>
<dbReference type="PROSITE" id="PS00329">
    <property type="entry name" value="HSP70_2"/>
    <property type="match status" value="1"/>
</dbReference>
<proteinExistence type="inferred from homology"/>
<dbReference type="PANTHER" id="PTHR19375">
    <property type="entry name" value="HEAT SHOCK PROTEIN 70KDA"/>
    <property type="match status" value="1"/>
</dbReference>
<evidence type="ECO:0000256" key="3">
    <source>
        <dbReference type="ARBA" id="ARBA00022840"/>
    </source>
</evidence>
<dbReference type="InterPro" id="IPR018181">
    <property type="entry name" value="Heat_shock_70_CS"/>
</dbReference>
<evidence type="ECO:0000313" key="5">
    <source>
        <dbReference type="Proteomes" id="UP000006250"/>
    </source>
</evidence>
<dbReference type="SUPFAM" id="SSF53067">
    <property type="entry name" value="Actin-like ATPase domain"/>
    <property type="match status" value="2"/>
</dbReference>
<sequence>MPVAIGVDFGTSNSAVGFFRDGSPCLVELEDKRQTIPSAIFYDTEENSVLFGNKAISFYMDGCEGRLLRSLKSILGSSLIDETTEVGYENIYFKDIIVSFIKYLKSRAESTVGHAVDSVVMGRPVRFVDSDEQADALAQEHLEEIAKKAGFHNVLFQYEPIAAALDYEQSVKKEELALIVDIGGGTSDFSVVKVSPDRRGKMDRKQDILANTGVHIGGTDLDLKLNLEQIMPLFGYKTRTRSLFPGDAILDLPPTYYRELATWHKIVFLYNNRVLQRVKNIHYHAEKQELVDRLVTIIQKQNGHRLASDVEAAKIVLSERDAASLSLGYVEKGLRTSVSRKNFECDIENEKENIVLKIKECLKMAEVSSSQIHTLFMTGGSTAIPLIAQACKNAAPAARMVAGSRFGSVGMGLAIDAGIKFGKTRRKGP</sequence>
<dbReference type="Proteomes" id="UP000006250">
    <property type="component" value="Unassembled WGS sequence"/>
</dbReference>
<evidence type="ECO:0000256" key="1">
    <source>
        <dbReference type="ARBA" id="ARBA00007381"/>
    </source>
</evidence>
<dbReference type="STRING" id="596151.DesfrDRAFT_0869"/>
<dbReference type="Gene3D" id="3.90.640.10">
    <property type="entry name" value="Actin, Chain A, domain 4"/>
    <property type="match status" value="1"/>
</dbReference>
<dbReference type="InterPro" id="IPR043129">
    <property type="entry name" value="ATPase_NBD"/>
</dbReference>
<keyword evidence="4" id="KW-0346">Stress response</keyword>
<comment type="similarity">
    <text evidence="1">Belongs to the heat shock protein 70 family.</text>
</comment>
<dbReference type="RefSeq" id="WP_005991456.1">
    <property type="nucleotide sequence ID" value="NZ_AECZ01000004.1"/>
</dbReference>
<organism evidence="4 5">
    <name type="scientific">Solidesulfovibrio fructosivorans JJ]</name>
    <dbReference type="NCBI Taxonomy" id="596151"/>
    <lineage>
        <taxon>Bacteria</taxon>
        <taxon>Pseudomonadati</taxon>
        <taxon>Thermodesulfobacteriota</taxon>
        <taxon>Desulfovibrionia</taxon>
        <taxon>Desulfovibrionales</taxon>
        <taxon>Desulfovibrionaceae</taxon>
        <taxon>Solidesulfovibrio</taxon>
    </lineage>
</organism>
<accession>E1JTC0</accession>
<evidence type="ECO:0000313" key="4">
    <source>
        <dbReference type="EMBL" id="EFL52380.1"/>
    </source>
</evidence>
<dbReference type="InterPro" id="IPR042054">
    <property type="entry name" value="YegD-like"/>
</dbReference>
<dbReference type="OrthoDB" id="9807934at2"/>
<dbReference type="Pfam" id="PF00012">
    <property type="entry name" value="HSP70"/>
    <property type="match status" value="3"/>
</dbReference>
<dbReference type="GO" id="GO:0140662">
    <property type="term" value="F:ATP-dependent protein folding chaperone"/>
    <property type="evidence" value="ECO:0007669"/>
    <property type="project" value="InterPro"/>
</dbReference>
<evidence type="ECO:0000256" key="2">
    <source>
        <dbReference type="ARBA" id="ARBA00022741"/>
    </source>
</evidence>
<dbReference type="InterPro" id="IPR013126">
    <property type="entry name" value="Hsp_70_fam"/>
</dbReference>
<keyword evidence="2" id="KW-0547">Nucleotide-binding</keyword>
<name>E1JTC0_SOLFR</name>
<keyword evidence="5" id="KW-1185">Reference proteome</keyword>
<dbReference type="PRINTS" id="PR00301">
    <property type="entry name" value="HEATSHOCK70"/>
</dbReference>
<dbReference type="Gene3D" id="3.30.420.40">
    <property type="match status" value="2"/>
</dbReference>
<dbReference type="GO" id="GO:0005524">
    <property type="term" value="F:ATP binding"/>
    <property type="evidence" value="ECO:0007669"/>
    <property type="project" value="UniProtKB-KW"/>
</dbReference>
<dbReference type="PROSITE" id="PS01036">
    <property type="entry name" value="HSP70_3"/>
    <property type="match status" value="1"/>
</dbReference>
<dbReference type="EMBL" id="AECZ01000004">
    <property type="protein sequence ID" value="EFL52380.1"/>
    <property type="molecule type" value="Genomic_DNA"/>
</dbReference>
<dbReference type="AlphaFoldDB" id="E1JTC0"/>
<gene>
    <name evidence="4" type="ORF">DesfrDRAFT_0869</name>
</gene>
<protein>
    <submittedName>
        <fullName evidence="4">Heat shock protein HSP70 family protein</fullName>
    </submittedName>
</protein>
<comment type="caution">
    <text evidence="4">The sequence shown here is derived from an EMBL/GenBank/DDBJ whole genome shotgun (WGS) entry which is preliminary data.</text>
</comment>